<evidence type="ECO:0000313" key="2">
    <source>
        <dbReference type="Proteomes" id="UP000324800"/>
    </source>
</evidence>
<dbReference type="EMBL" id="SNRW01011366">
    <property type="protein sequence ID" value="KAA6375261.1"/>
    <property type="molecule type" value="Genomic_DNA"/>
</dbReference>
<gene>
    <name evidence="1" type="ORF">EZS28_029211</name>
</gene>
<sequence>MNGILKIIKQ</sequence>
<accession>A0A5J4UZG3</accession>
<feature type="non-terminal residue" evidence="1">
    <location>
        <position position="10"/>
    </location>
</feature>
<name>A0A5J4UZG3_9EUKA</name>
<organism evidence="1 2">
    <name type="scientific">Streblomastix strix</name>
    <dbReference type="NCBI Taxonomy" id="222440"/>
    <lineage>
        <taxon>Eukaryota</taxon>
        <taxon>Metamonada</taxon>
        <taxon>Preaxostyla</taxon>
        <taxon>Oxymonadida</taxon>
        <taxon>Streblomastigidae</taxon>
        <taxon>Streblomastix</taxon>
    </lineage>
</organism>
<dbReference type="Proteomes" id="UP000324800">
    <property type="component" value="Unassembled WGS sequence"/>
</dbReference>
<proteinExistence type="predicted"/>
<reference evidence="1 2" key="1">
    <citation type="submission" date="2019-03" db="EMBL/GenBank/DDBJ databases">
        <title>Single cell metagenomics reveals metabolic interactions within the superorganism composed of flagellate Streblomastix strix and complex community of Bacteroidetes bacteria on its surface.</title>
        <authorList>
            <person name="Treitli S.C."/>
            <person name="Kolisko M."/>
            <person name="Husnik F."/>
            <person name="Keeling P."/>
            <person name="Hampl V."/>
        </authorList>
    </citation>
    <scope>NUCLEOTIDE SEQUENCE [LARGE SCALE GENOMIC DNA]</scope>
    <source>
        <strain evidence="1">ST1C</strain>
    </source>
</reference>
<comment type="caution">
    <text evidence="1">The sequence shown here is derived from an EMBL/GenBank/DDBJ whole genome shotgun (WGS) entry which is preliminary data.</text>
</comment>
<evidence type="ECO:0000313" key="1">
    <source>
        <dbReference type="EMBL" id="KAA6375261.1"/>
    </source>
</evidence>
<protein>
    <submittedName>
        <fullName evidence="1">Uncharacterized protein</fullName>
    </submittedName>
</protein>